<organism evidence="2 3">
    <name type="scientific">Phytophthora oleae</name>
    <dbReference type="NCBI Taxonomy" id="2107226"/>
    <lineage>
        <taxon>Eukaryota</taxon>
        <taxon>Sar</taxon>
        <taxon>Stramenopiles</taxon>
        <taxon>Oomycota</taxon>
        <taxon>Peronosporomycetes</taxon>
        <taxon>Peronosporales</taxon>
        <taxon>Peronosporaceae</taxon>
        <taxon>Phytophthora</taxon>
    </lineage>
</organism>
<dbReference type="Pfam" id="PF01370">
    <property type="entry name" value="Epimerase"/>
    <property type="match status" value="1"/>
</dbReference>
<comment type="caution">
    <text evidence="2">The sequence shown here is derived from an EMBL/GenBank/DDBJ whole genome shotgun (WGS) entry which is preliminary data.</text>
</comment>
<name>A0ABD3EZT1_9STRA</name>
<dbReference type="SUPFAM" id="SSF51735">
    <property type="entry name" value="NAD(P)-binding Rossmann-fold domains"/>
    <property type="match status" value="1"/>
</dbReference>
<dbReference type="EMBL" id="JBIMZQ010000043">
    <property type="protein sequence ID" value="KAL3660043.1"/>
    <property type="molecule type" value="Genomic_DNA"/>
</dbReference>
<evidence type="ECO:0000313" key="2">
    <source>
        <dbReference type="EMBL" id="KAL3660043.1"/>
    </source>
</evidence>
<dbReference type="InterPro" id="IPR036291">
    <property type="entry name" value="NAD(P)-bd_dom_sf"/>
</dbReference>
<evidence type="ECO:0000313" key="3">
    <source>
        <dbReference type="Proteomes" id="UP001632037"/>
    </source>
</evidence>
<keyword evidence="3" id="KW-1185">Reference proteome</keyword>
<dbReference type="PANTHER" id="PTHR43242">
    <property type="entry name" value="NAD(P)-BINDING ROSSMANN-FOLD SUPERFAMILY PROTEIN"/>
    <property type="match status" value="1"/>
</dbReference>
<reference evidence="2 3" key="1">
    <citation type="submission" date="2024-09" db="EMBL/GenBank/DDBJ databases">
        <title>Genome sequencing and assembly of Phytophthora oleae, isolate VK10A, causative agent of rot of olive drupes.</title>
        <authorList>
            <person name="Conti Taguali S."/>
            <person name="Riolo M."/>
            <person name="La Spada F."/>
            <person name="Cacciola S.O."/>
            <person name="Dionisio G."/>
        </authorList>
    </citation>
    <scope>NUCLEOTIDE SEQUENCE [LARGE SCALE GENOMIC DNA]</scope>
    <source>
        <strain evidence="2 3">VK10A</strain>
    </source>
</reference>
<accession>A0ABD3EZT1</accession>
<gene>
    <name evidence="2" type="ORF">V7S43_014965</name>
</gene>
<protein>
    <recommendedName>
        <fullName evidence="1">NAD-dependent epimerase/dehydratase domain-containing protein</fullName>
    </recommendedName>
</protein>
<dbReference type="InterPro" id="IPR001509">
    <property type="entry name" value="Epimerase_deHydtase"/>
</dbReference>
<proteinExistence type="predicted"/>
<dbReference type="Proteomes" id="UP001632037">
    <property type="component" value="Unassembled WGS sequence"/>
</dbReference>
<evidence type="ECO:0000259" key="1">
    <source>
        <dbReference type="Pfam" id="PF01370"/>
    </source>
</evidence>
<dbReference type="Gene3D" id="3.40.50.720">
    <property type="entry name" value="NAD(P)-binding Rossmann-like Domain"/>
    <property type="match status" value="1"/>
</dbReference>
<dbReference type="AlphaFoldDB" id="A0ABD3EZT1"/>
<sequence length="376" mass="41837">MARVLVLGGTSYVAQFVLQRLRQDETIRVANGDALDGIEAVACTMRSEPFALPEGFSSHSALKSKRGVRVYWRVDLLALEDLEDCIKDFHPTVIISCTGTSWRGMYDTSQTLKLIFVIRAAISSPAVCQKDPEKARAINEPEGLVTFLEKLPWRIRFVHLSTDFVYEGTQSYGASYDEDDAVLSTDLSVYGAGKLRFDQFLERRNSLTCNLQVLILRIANVIGPVAPIFPGRSVPKFMQWLHCQLFQSENADTPLKLWSDEFRSYLYISDLIEIMLRLLAVNTKAQTTLINVGGAEALSRVEIANKYLAASAKHNPKTAAGVTREIVPTARAKVDLGYPSPLNTKLNTARLANMLPSFAWAPTDRVLDEISQSFIA</sequence>
<dbReference type="PANTHER" id="PTHR43242:SF1">
    <property type="entry name" value="NAD(P)-BINDING ROSSMANN-FOLD SUPERFAMILY PROTEIN"/>
    <property type="match status" value="1"/>
</dbReference>
<feature type="domain" description="NAD-dependent epimerase/dehydratase" evidence="1">
    <location>
        <begin position="115"/>
        <end position="293"/>
    </location>
</feature>